<reference evidence="9" key="1">
    <citation type="submission" date="2021-10" db="EMBL/GenBank/DDBJ databases">
        <title>The diversity and Nitrogen Metabolism of Culturable Nitrate-Utilizing Bacteria Within the Oxygen Minimum Zone of the Changjiang (Yangtze River)Estuary.</title>
        <authorList>
            <person name="Zhang D."/>
            <person name="Zheng J."/>
            <person name="Liu S."/>
            <person name="He W."/>
        </authorList>
    </citation>
    <scope>NUCLEOTIDE SEQUENCE</scope>
    <source>
        <strain evidence="9">FXH-223</strain>
    </source>
</reference>
<protein>
    <submittedName>
        <fullName evidence="9">Cation diffusion facilitator family transporter</fullName>
    </submittedName>
</protein>
<dbReference type="GO" id="GO:0016020">
    <property type="term" value="C:membrane"/>
    <property type="evidence" value="ECO:0007669"/>
    <property type="project" value="UniProtKB-SubCell"/>
</dbReference>
<dbReference type="Pfam" id="PF01545">
    <property type="entry name" value="Cation_efflux"/>
    <property type="match status" value="1"/>
</dbReference>
<comment type="caution">
    <text evidence="9">The sequence shown here is derived from an EMBL/GenBank/DDBJ whole genome shotgun (WGS) entry which is preliminary data.</text>
</comment>
<evidence type="ECO:0000313" key="10">
    <source>
        <dbReference type="Proteomes" id="UP001108027"/>
    </source>
</evidence>
<evidence type="ECO:0000256" key="1">
    <source>
        <dbReference type="ARBA" id="ARBA00004141"/>
    </source>
</evidence>
<keyword evidence="6 7" id="KW-0472">Membrane</keyword>
<dbReference type="Gene3D" id="1.20.1510.10">
    <property type="entry name" value="Cation efflux protein transmembrane domain"/>
    <property type="match status" value="1"/>
</dbReference>
<name>A0A9Q3UM20_9GAMM</name>
<evidence type="ECO:0000259" key="8">
    <source>
        <dbReference type="Pfam" id="PF01545"/>
    </source>
</evidence>
<evidence type="ECO:0000256" key="7">
    <source>
        <dbReference type="SAM" id="Phobius"/>
    </source>
</evidence>
<dbReference type="EMBL" id="JAJGNA010000002">
    <property type="protein sequence ID" value="MCC4307498.1"/>
    <property type="molecule type" value="Genomic_DNA"/>
</dbReference>
<dbReference type="GO" id="GO:0006829">
    <property type="term" value="P:zinc ion transport"/>
    <property type="evidence" value="ECO:0007669"/>
    <property type="project" value="UniProtKB-KW"/>
</dbReference>
<keyword evidence="3 7" id="KW-0812">Transmembrane</keyword>
<keyword evidence="2" id="KW-0813">Transport</keyword>
<feature type="transmembrane region" description="Helical" evidence="7">
    <location>
        <begin position="111"/>
        <end position="132"/>
    </location>
</feature>
<dbReference type="PANTHER" id="PTHR13414:SF9">
    <property type="entry name" value="PROTON-COUPLED ZINC ANTIPORTER SLC30A9, MITOCHONDRIAL"/>
    <property type="match status" value="1"/>
</dbReference>
<dbReference type="SUPFAM" id="SSF160240">
    <property type="entry name" value="Cation efflux protein cytoplasmic domain-like"/>
    <property type="match status" value="1"/>
</dbReference>
<dbReference type="InterPro" id="IPR027469">
    <property type="entry name" value="Cation_efflux_TMD_sf"/>
</dbReference>
<dbReference type="InterPro" id="IPR002524">
    <property type="entry name" value="Cation_efflux"/>
</dbReference>
<evidence type="ECO:0000313" key="9">
    <source>
        <dbReference type="EMBL" id="MCC4307498.1"/>
    </source>
</evidence>
<evidence type="ECO:0000256" key="3">
    <source>
        <dbReference type="ARBA" id="ARBA00022692"/>
    </source>
</evidence>
<evidence type="ECO:0000256" key="5">
    <source>
        <dbReference type="ARBA" id="ARBA00022989"/>
    </source>
</evidence>
<dbReference type="InterPro" id="IPR058533">
    <property type="entry name" value="Cation_efflux_TM"/>
</dbReference>
<keyword evidence="5 7" id="KW-1133">Transmembrane helix</keyword>
<gene>
    <name evidence="9" type="ORF">LL252_02845</name>
</gene>
<dbReference type="SUPFAM" id="SSF161111">
    <property type="entry name" value="Cation efflux protein transmembrane domain-like"/>
    <property type="match status" value="1"/>
</dbReference>
<dbReference type="RefSeq" id="WP_228232754.1">
    <property type="nucleotide sequence ID" value="NZ_JAJGNA010000002.1"/>
</dbReference>
<feature type="transmembrane region" description="Helical" evidence="7">
    <location>
        <begin position="7"/>
        <end position="28"/>
    </location>
</feature>
<keyword evidence="4" id="KW-0406">Ion transport</keyword>
<dbReference type="InterPro" id="IPR040177">
    <property type="entry name" value="SLC30A9"/>
</dbReference>
<evidence type="ECO:0000256" key="2">
    <source>
        <dbReference type="ARBA" id="ARBA00022448"/>
    </source>
</evidence>
<evidence type="ECO:0000256" key="4">
    <source>
        <dbReference type="ARBA" id="ARBA00022906"/>
    </source>
</evidence>
<dbReference type="PANTHER" id="PTHR13414">
    <property type="entry name" value="HUEL-CATION TRANSPORTER"/>
    <property type="match status" value="1"/>
</dbReference>
<dbReference type="InterPro" id="IPR036837">
    <property type="entry name" value="Cation_efflux_CTD_sf"/>
</dbReference>
<accession>A0A9Q3UM20</accession>
<dbReference type="Gene3D" id="3.30.70.1350">
    <property type="entry name" value="Cation efflux protein, cytoplasmic domain"/>
    <property type="match status" value="1"/>
</dbReference>
<dbReference type="Proteomes" id="UP001108027">
    <property type="component" value="Unassembled WGS sequence"/>
</dbReference>
<feature type="transmembrane region" description="Helical" evidence="7">
    <location>
        <begin position="185"/>
        <end position="209"/>
    </location>
</feature>
<dbReference type="AlphaFoldDB" id="A0A9Q3UM20"/>
<keyword evidence="4" id="KW-0864">Zinc transport</keyword>
<keyword evidence="10" id="KW-1185">Reference proteome</keyword>
<dbReference type="NCBIfam" id="TIGR01297">
    <property type="entry name" value="CDF"/>
    <property type="match status" value="1"/>
</dbReference>
<comment type="subcellular location">
    <subcellularLocation>
        <location evidence="1">Membrane</location>
        <topology evidence="1">Multi-pass membrane protein</topology>
    </subcellularLocation>
</comment>
<sequence>MSGSKKVVIAAMCGNILIAITKFVAATVTGSSAMLSEGIHSLVDTGNGVLLLHGMKRAKTPPNERFPFGHGKEVYFWAFAVAILIFALGAGISLYEGVMHLRHPEPISNPLINYIVLGLAMVFEGTAWSIALKEFRRTKGGRGYVEAISRGKDPTTFVVLFEDSAAMLGLLVALLGVLLTQVTGLLWFDGLASILIGLILAGTACWLAYETKGLLIGEAANPKVVAGIRRAALSMPSIEAVNEVLTMHMGPDFILVNISVTFSPTLGTHRLESVIAELDRTLKAQDPRIKRVFVEAEAPAATD</sequence>
<keyword evidence="4" id="KW-0862">Zinc</keyword>
<dbReference type="GO" id="GO:0008324">
    <property type="term" value="F:monoatomic cation transmembrane transporter activity"/>
    <property type="evidence" value="ECO:0007669"/>
    <property type="project" value="InterPro"/>
</dbReference>
<proteinExistence type="predicted"/>
<feature type="domain" description="Cation efflux protein transmembrane" evidence="8">
    <location>
        <begin position="8"/>
        <end position="212"/>
    </location>
</feature>
<organism evidence="9 10">
    <name type="scientific">Alloalcanivorax marinus</name>
    <dbReference type="NCBI Taxonomy" id="1177169"/>
    <lineage>
        <taxon>Bacteria</taxon>
        <taxon>Pseudomonadati</taxon>
        <taxon>Pseudomonadota</taxon>
        <taxon>Gammaproteobacteria</taxon>
        <taxon>Oceanospirillales</taxon>
        <taxon>Alcanivoracaceae</taxon>
        <taxon>Alloalcanivorax</taxon>
    </lineage>
</organism>
<feature type="transmembrane region" description="Helical" evidence="7">
    <location>
        <begin position="157"/>
        <end position="179"/>
    </location>
</feature>
<feature type="transmembrane region" description="Helical" evidence="7">
    <location>
        <begin position="74"/>
        <end position="95"/>
    </location>
</feature>
<evidence type="ECO:0000256" key="6">
    <source>
        <dbReference type="ARBA" id="ARBA00023136"/>
    </source>
</evidence>